<keyword evidence="2" id="KW-1185">Reference proteome</keyword>
<gene>
    <name evidence="1" type="ORF">QE152_g8003</name>
</gene>
<dbReference type="AlphaFoldDB" id="A0AAW1MCX2"/>
<organism evidence="1 2">
    <name type="scientific">Popillia japonica</name>
    <name type="common">Japanese beetle</name>
    <dbReference type="NCBI Taxonomy" id="7064"/>
    <lineage>
        <taxon>Eukaryota</taxon>
        <taxon>Metazoa</taxon>
        <taxon>Ecdysozoa</taxon>
        <taxon>Arthropoda</taxon>
        <taxon>Hexapoda</taxon>
        <taxon>Insecta</taxon>
        <taxon>Pterygota</taxon>
        <taxon>Neoptera</taxon>
        <taxon>Endopterygota</taxon>
        <taxon>Coleoptera</taxon>
        <taxon>Polyphaga</taxon>
        <taxon>Scarabaeiformia</taxon>
        <taxon>Scarabaeidae</taxon>
        <taxon>Rutelinae</taxon>
        <taxon>Popillia</taxon>
    </lineage>
</organism>
<evidence type="ECO:0000313" key="2">
    <source>
        <dbReference type="Proteomes" id="UP001458880"/>
    </source>
</evidence>
<proteinExistence type="predicted"/>
<name>A0AAW1MCX2_POPJA</name>
<reference evidence="1 2" key="1">
    <citation type="journal article" date="2024" name="BMC Genomics">
        <title>De novo assembly and annotation of Popillia japonica's genome with initial clues to its potential as an invasive pest.</title>
        <authorList>
            <person name="Cucini C."/>
            <person name="Boschi S."/>
            <person name="Funari R."/>
            <person name="Cardaioli E."/>
            <person name="Iannotti N."/>
            <person name="Marturano G."/>
            <person name="Paoli F."/>
            <person name="Bruttini M."/>
            <person name="Carapelli A."/>
            <person name="Frati F."/>
            <person name="Nardi F."/>
        </authorList>
    </citation>
    <scope>NUCLEOTIDE SEQUENCE [LARGE SCALE GENOMIC DNA]</scope>
    <source>
        <strain evidence="1">DMR45628</strain>
    </source>
</reference>
<evidence type="ECO:0000313" key="1">
    <source>
        <dbReference type="EMBL" id="KAK9744141.1"/>
    </source>
</evidence>
<sequence>MSEWLEAGVIRRSSAGFNNTIILAKTKKVIDAGRVIFVDDNDVYDPKKLVNGEGPNVISTAVAYMKPWTTIIDSFDSADEPALNDEMENIGGDDSVNCFALVERNKKREEEEFVNPEKKRL</sequence>
<comment type="caution">
    <text evidence="1">The sequence shown here is derived from an EMBL/GenBank/DDBJ whole genome shotgun (WGS) entry which is preliminary data.</text>
</comment>
<protein>
    <submittedName>
        <fullName evidence="1">Uncharacterized protein</fullName>
    </submittedName>
</protein>
<dbReference type="Proteomes" id="UP001458880">
    <property type="component" value="Unassembled WGS sequence"/>
</dbReference>
<dbReference type="EMBL" id="JASPKY010000061">
    <property type="protein sequence ID" value="KAK9744141.1"/>
    <property type="molecule type" value="Genomic_DNA"/>
</dbReference>
<accession>A0AAW1MCX2</accession>